<evidence type="ECO:0000256" key="1">
    <source>
        <dbReference type="ARBA" id="ARBA00004167"/>
    </source>
</evidence>
<dbReference type="CTD" id="57136"/>
<keyword evidence="11" id="KW-1185">Reference proteome</keyword>
<name>A0AAJ7SRE6_PETMA</name>
<keyword evidence="4 9" id="KW-0812">Transmembrane</keyword>
<feature type="transmembrane region" description="Helical" evidence="9">
    <location>
        <begin position="106"/>
        <end position="127"/>
    </location>
</feature>
<evidence type="ECO:0000256" key="3">
    <source>
        <dbReference type="ARBA" id="ARBA00015678"/>
    </source>
</evidence>
<dbReference type="InterPro" id="IPR018119">
    <property type="entry name" value="Strictosidine_synth_cons-reg"/>
</dbReference>
<accession>A0AAJ7SRE6</accession>
<dbReference type="PANTHER" id="PTHR10426">
    <property type="entry name" value="STRICTOSIDINE SYNTHASE-RELATED"/>
    <property type="match status" value="1"/>
</dbReference>
<evidence type="ECO:0000256" key="8">
    <source>
        <dbReference type="SAM" id="MobiDB-lite"/>
    </source>
</evidence>
<dbReference type="SUPFAM" id="SSF63829">
    <property type="entry name" value="Calcium-dependent phosphotriesterase"/>
    <property type="match status" value="1"/>
</dbReference>
<dbReference type="GO" id="GO:0004064">
    <property type="term" value="F:arylesterase activity"/>
    <property type="evidence" value="ECO:0007669"/>
    <property type="project" value="TreeGrafter"/>
</dbReference>
<organism evidence="11 12">
    <name type="scientific">Petromyzon marinus</name>
    <name type="common">Sea lamprey</name>
    <dbReference type="NCBI Taxonomy" id="7757"/>
    <lineage>
        <taxon>Eukaryota</taxon>
        <taxon>Metazoa</taxon>
        <taxon>Chordata</taxon>
        <taxon>Craniata</taxon>
        <taxon>Vertebrata</taxon>
        <taxon>Cyclostomata</taxon>
        <taxon>Hyperoartia</taxon>
        <taxon>Petromyzontiformes</taxon>
        <taxon>Petromyzontidae</taxon>
        <taxon>Petromyzon</taxon>
    </lineage>
</organism>
<dbReference type="InterPro" id="IPR011042">
    <property type="entry name" value="6-blade_b-propeller_TolB-like"/>
</dbReference>
<comment type="similarity">
    <text evidence="2">Belongs to the strictosidine synthase family.</text>
</comment>
<reference evidence="12" key="1">
    <citation type="submission" date="2025-08" db="UniProtKB">
        <authorList>
            <consortium name="RefSeq"/>
        </authorList>
    </citation>
    <scope>IDENTIFICATION</scope>
    <source>
        <tissue evidence="12">Sperm</tissue>
    </source>
</reference>
<dbReference type="Gene3D" id="2.120.10.30">
    <property type="entry name" value="TolB, C-terminal domain"/>
    <property type="match status" value="1"/>
</dbReference>
<dbReference type="Proteomes" id="UP001318040">
    <property type="component" value="Chromosome 6"/>
</dbReference>
<dbReference type="KEGG" id="pmrn:116939506"/>
<evidence type="ECO:0000256" key="7">
    <source>
        <dbReference type="ARBA" id="ARBA00023180"/>
    </source>
</evidence>
<evidence type="ECO:0000256" key="4">
    <source>
        <dbReference type="ARBA" id="ARBA00022692"/>
    </source>
</evidence>
<evidence type="ECO:0000256" key="2">
    <source>
        <dbReference type="ARBA" id="ARBA00009191"/>
    </source>
</evidence>
<dbReference type="Pfam" id="PF03088">
    <property type="entry name" value="Str_synth"/>
    <property type="match status" value="1"/>
</dbReference>
<evidence type="ECO:0000256" key="5">
    <source>
        <dbReference type="ARBA" id="ARBA00022989"/>
    </source>
</evidence>
<dbReference type="PANTHER" id="PTHR10426:SF130">
    <property type="entry name" value="ADIPOCYTE PLASMA MEMBRANE-ASSOCIATED PROTEIN"/>
    <property type="match status" value="1"/>
</dbReference>
<evidence type="ECO:0000313" key="12">
    <source>
        <dbReference type="RefSeq" id="XP_032803849.1"/>
    </source>
</evidence>
<keyword evidence="5 9" id="KW-1133">Transmembrane helix</keyword>
<keyword evidence="6 9" id="KW-0472">Membrane</keyword>
<keyword evidence="7" id="KW-0325">Glycoprotein</keyword>
<dbReference type="GO" id="GO:0016020">
    <property type="term" value="C:membrane"/>
    <property type="evidence" value="ECO:0007669"/>
    <property type="project" value="UniProtKB-SubCell"/>
</dbReference>
<dbReference type="AlphaFoldDB" id="A0AAJ7SRE6"/>
<evidence type="ECO:0000313" key="11">
    <source>
        <dbReference type="Proteomes" id="UP001318040"/>
    </source>
</evidence>
<dbReference type="RefSeq" id="XP_032803849.1">
    <property type="nucleotide sequence ID" value="XM_032947958.1"/>
</dbReference>
<evidence type="ECO:0000256" key="9">
    <source>
        <dbReference type="SAM" id="Phobius"/>
    </source>
</evidence>
<evidence type="ECO:0000259" key="10">
    <source>
        <dbReference type="Pfam" id="PF03088"/>
    </source>
</evidence>
<comment type="subcellular location">
    <subcellularLocation>
        <location evidence="1">Membrane</location>
        <topology evidence="1">Single-pass membrane protein</topology>
    </subcellularLocation>
</comment>
<sequence>MQCHTKYPAQLHASVAHRSRYFEQPPLPSSSPWTSTLSIKGGGQRASGARGVKTKMEPPTDLRRRRTPEQLVVTDELEELEEPPAAAAAGSHGLAAGSVSGRAFRLSIGIMLLLLLIPLAILCLFVDSPINPQPYSYAEPPPLTGLLQPNEKLRGVERLFQGQLMGPESIVTLGDVLYTGTADGRVLKIEKGEISTLARFGKPPCGRPELEPTCGRPLGIRASPNGTLLIADAYLGLFQVDPITGNVLTLVSSREPVEGHPMGFINDLTVTSDGTRIYFTDSSSKWQRRNNRYLVMEATADGRLFEYNMVQDSLRLLMDGLRFPNGVQLTPNEDALLVAETTMARVLKYRLSGQLAGASEIFADNLPGFPDNIRASGTGGYWLAMAGVRPNPGFSFVDFLAPRPWLKSLIFKVLSQEVIMQFVPRHGLLLELGPDGAVWRSLHDPAGTMVPSVSEAHEHDGWLYLGSYHAPFISRIRLSKI</sequence>
<protein>
    <recommendedName>
        <fullName evidence="3">Adipocyte plasma membrane-associated protein</fullName>
    </recommendedName>
</protein>
<feature type="domain" description="Strictosidine synthase conserved region" evidence="10">
    <location>
        <begin position="266"/>
        <end position="353"/>
    </location>
</feature>
<feature type="region of interest" description="Disordered" evidence="8">
    <location>
        <begin position="22"/>
        <end position="70"/>
    </location>
</feature>
<dbReference type="Pfam" id="PF20067">
    <property type="entry name" value="SSL_N"/>
    <property type="match status" value="1"/>
</dbReference>
<dbReference type="GO" id="GO:0012505">
    <property type="term" value="C:endomembrane system"/>
    <property type="evidence" value="ECO:0007669"/>
    <property type="project" value="TreeGrafter"/>
</dbReference>
<evidence type="ECO:0000256" key="6">
    <source>
        <dbReference type="ARBA" id="ARBA00023136"/>
    </source>
</evidence>
<gene>
    <name evidence="12" type="primary">APMAP</name>
</gene>
<proteinExistence type="inferred from homology"/>